<dbReference type="SUPFAM" id="SSF53067">
    <property type="entry name" value="Actin-like ATPase domain"/>
    <property type="match status" value="1"/>
</dbReference>
<dbReference type="Gene3D" id="3.30.420.190">
    <property type="entry name" value="conserved archaeal protein q6m145"/>
    <property type="match status" value="1"/>
</dbReference>
<dbReference type="NCBIfam" id="TIGR03123">
    <property type="entry name" value="one_C_unchar_1"/>
    <property type="match status" value="1"/>
</dbReference>
<proteinExistence type="predicted"/>
<dbReference type="RefSeq" id="WP_238465946.1">
    <property type="nucleotide sequence ID" value="NZ_JAKLJA010000021.1"/>
</dbReference>
<dbReference type="AlphaFoldDB" id="A0A9X1RU45"/>
<dbReference type="EMBL" id="JAKLJA010000021">
    <property type="protein sequence ID" value="MCG5076107.1"/>
    <property type="molecule type" value="Genomic_DNA"/>
</dbReference>
<dbReference type="InterPro" id="IPR043129">
    <property type="entry name" value="ATPase_NBD"/>
</dbReference>
<name>A0A9X1RU45_9BURK</name>
<dbReference type="Gene3D" id="3.30.420.40">
    <property type="match status" value="1"/>
</dbReference>
<protein>
    <submittedName>
        <fullName evidence="2">H4MPT-linked C1 transfer pathway protein</fullName>
    </submittedName>
</protein>
<organism evidence="2 3">
    <name type="scientific">Paraburkholderia tagetis</name>
    <dbReference type="NCBI Taxonomy" id="2913261"/>
    <lineage>
        <taxon>Bacteria</taxon>
        <taxon>Pseudomonadati</taxon>
        <taxon>Pseudomonadota</taxon>
        <taxon>Betaproteobacteria</taxon>
        <taxon>Burkholderiales</taxon>
        <taxon>Burkholderiaceae</taxon>
        <taxon>Paraburkholderia</taxon>
    </lineage>
</organism>
<dbReference type="InterPro" id="IPR002756">
    <property type="entry name" value="MfnF"/>
</dbReference>
<comment type="caution">
    <text evidence="2">The sequence shown here is derived from an EMBL/GenBank/DDBJ whole genome shotgun (WGS) entry which is preliminary data.</text>
</comment>
<dbReference type="InterPro" id="IPR002821">
    <property type="entry name" value="Hydantoinase_A"/>
</dbReference>
<keyword evidence="3" id="KW-1185">Reference proteome</keyword>
<reference evidence="2" key="1">
    <citation type="submission" date="2022-01" db="EMBL/GenBank/DDBJ databases">
        <title>Genome sequence and assembly of Parabukholderia sp. RG36.</title>
        <authorList>
            <person name="Chhetri G."/>
        </authorList>
    </citation>
    <scope>NUCLEOTIDE SEQUENCE</scope>
    <source>
        <strain evidence="2">RG36</strain>
    </source>
</reference>
<evidence type="ECO:0000259" key="1">
    <source>
        <dbReference type="Pfam" id="PF01968"/>
    </source>
</evidence>
<evidence type="ECO:0000313" key="2">
    <source>
        <dbReference type="EMBL" id="MCG5076107.1"/>
    </source>
</evidence>
<dbReference type="Proteomes" id="UP001139308">
    <property type="component" value="Unassembled WGS sequence"/>
</dbReference>
<gene>
    <name evidence="2" type="ORF">L5014_22485</name>
</gene>
<dbReference type="GO" id="GO:0016787">
    <property type="term" value="F:hydrolase activity"/>
    <property type="evidence" value="ECO:0007669"/>
    <property type="project" value="InterPro"/>
</dbReference>
<evidence type="ECO:0000313" key="3">
    <source>
        <dbReference type="Proteomes" id="UP001139308"/>
    </source>
</evidence>
<feature type="domain" description="Hydantoinase A/oxoprolinase" evidence="1">
    <location>
        <begin position="62"/>
        <end position="315"/>
    </location>
</feature>
<sequence length="352" mass="37689">MSHDLVIGWDIGGAHVKAARVEEGRVIDVVQWPCPLWQGLVQLDAVLAQAAARWPDYREACHAVTMTGEMVDLFEHREAGVAALAQRLAARLGERVAFYAGEGRWCALDEVAAHWTHIASANWLATAQVVARRVPNAVLVDIGSTTTDLIMVRGGRIAARGADDAARLRTGELVYQGVVRTPLCALAQRIGFRGETWNVMNEHFATTADVYRLTGELAPMHDQHPAADGASKDAVATHRRLARMIGHDARDASESEWIAFACQWRDLQLGYLAANLTRVLGKVGPARGAVRLVAAGCGAFLVEALARSCGYETVRFGKLVEAPGGAAGWAQVCAPSAAVALLFAETADAALV</sequence>
<accession>A0A9X1RU45</accession>
<dbReference type="Pfam" id="PF01968">
    <property type="entry name" value="Hydantoinase_A"/>
    <property type="match status" value="1"/>
</dbReference>